<dbReference type="RefSeq" id="WP_076545630.1">
    <property type="nucleotide sequence ID" value="NZ_FTNC01000019.1"/>
</dbReference>
<dbReference type="Gene3D" id="1.25.10.10">
    <property type="entry name" value="Leucine-rich Repeat Variant"/>
    <property type="match status" value="1"/>
</dbReference>
<dbReference type="AlphaFoldDB" id="A0A1N6ZRP2"/>
<keyword evidence="1" id="KW-1133">Transmembrane helix</keyword>
<evidence type="ECO:0000313" key="2">
    <source>
        <dbReference type="EMBL" id="SIR29509.1"/>
    </source>
</evidence>
<evidence type="ECO:0000256" key="1">
    <source>
        <dbReference type="SAM" id="Phobius"/>
    </source>
</evidence>
<protein>
    <recommendedName>
        <fullName evidence="4">HEAT repeat-containing protein</fullName>
    </recommendedName>
</protein>
<evidence type="ECO:0008006" key="4">
    <source>
        <dbReference type="Google" id="ProtNLM"/>
    </source>
</evidence>
<organism evidence="2 3">
    <name type="scientific">Halanaerobium kushneri</name>
    <dbReference type="NCBI Taxonomy" id="56779"/>
    <lineage>
        <taxon>Bacteria</taxon>
        <taxon>Bacillati</taxon>
        <taxon>Bacillota</taxon>
        <taxon>Clostridia</taxon>
        <taxon>Halanaerobiales</taxon>
        <taxon>Halanaerobiaceae</taxon>
        <taxon>Halanaerobium</taxon>
    </lineage>
</organism>
<proteinExistence type="predicted"/>
<sequence length="354" mass="42040">MRTILYYAASVIMFLIVLVILTIIVYHLKNRRKEKKYQNQKKKWEHYLFKYLAEEINVEEAALKLNSNYFYLYDFIKPYLKNLKGDDFEKIKQLVKENGMNKFFLEKLEQGRKEEKIKAAVFLGKVEEKKALPLLEIYLDSDNKDLQTVSIWAIADIGEQRLFFKILKIVLKESRFTFEILTEILIRFGRDICGEIETFLKENFYQENKLEVILGVPEYQALSLFFDIFGYYRYHPGVQLMEPVLIPEYNNEVLIHIFKSLVKMEYPVDKDLSVFLSHDDWVVRSQTARYIGVINADGYLEELQVLINDSNWWVRYYSAWAILKTGNIDVLKDIIKSEKKGKEMSEYVLAQNNI</sequence>
<dbReference type="Pfam" id="PF13646">
    <property type="entry name" value="HEAT_2"/>
    <property type="match status" value="1"/>
</dbReference>
<keyword evidence="1" id="KW-0472">Membrane</keyword>
<keyword evidence="3" id="KW-1185">Reference proteome</keyword>
<gene>
    <name evidence="2" type="ORF">SAMN05421834_11925</name>
</gene>
<dbReference type="EMBL" id="FTNC01000019">
    <property type="protein sequence ID" value="SIR29509.1"/>
    <property type="molecule type" value="Genomic_DNA"/>
</dbReference>
<dbReference type="SUPFAM" id="SSF48371">
    <property type="entry name" value="ARM repeat"/>
    <property type="match status" value="1"/>
</dbReference>
<dbReference type="Proteomes" id="UP000185669">
    <property type="component" value="Unassembled WGS sequence"/>
</dbReference>
<dbReference type="InterPro" id="IPR011989">
    <property type="entry name" value="ARM-like"/>
</dbReference>
<dbReference type="InterPro" id="IPR016024">
    <property type="entry name" value="ARM-type_fold"/>
</dbReference>
<keyword evidence="1" id="KW-0812">Transmembrane</keyword>
<dbReference type="STRING" id="56779.SAMN05421834_11925"/>
<reference evidence="3" key="1">
    <citation type="submission" date="2017-01" db="EMBL/GenBank/DDBJ databases">
        <authorList>
            <person name="Varghese N."/>
            <person name="Submissions S."/>
        </authorList>
    </citation>
    <scope>NUCLEOTIDE SEQUENCE [LARGE SCALE GENOMIC DNA]</scope>
    <source>
        <strain evidence="3">ATCC 700103</strain>
    </source>
</reference>
<feature type="transmembrane region" description="Helical" evidence="1">
    <location>
        <begin position="6"/>
        <end position="28"/>
    </location>
</feature>
<accession>A0A1N6ZRP2</accession>
<dbReference type="OrthoDB" id="2112914at2"/>
<evidence type="ECO:0000313" key="3">
    <source>
        <dbReference type="Proteomes" id="UP000185669"/>
    </source>
</evidence>
<name>A0A1N6ZRP2_9FIRM</name>